<dbReference type="Proteomes" id="UP001152797">
    <property type="component" value="Unassembled WGS sequence"/>
</dbReference>
<keyword evidence="2" id="KW-0472">Membrane</keyword>
<feature type="transmembrane region" description="Helical" evidence="2">
    <location>
        <begin position="83"/>
        <end position="103"/>
    </location>
</feature>
<comment type="caution">
    <text evidence="3">The sequence shown here is derived from an EMBL/GenBank/DDBJ whole genome shotgun (WGS) entry which is preliminary data.</text>
</comment>
<feature type="transmembrane region" description="Helical" evidence="2">
    <location>
        <begin position="183"/>
        <end position="205"/>
    </location>
</feature>
<reference evidence="4 5" key="2">
    <citation type="submission" date="2024-05" db="EMBL/GenBank/DDBJ databases">
        <authorList>
            <person name="Chen Y."/>
            <person name="Shah S."/>
            <person name="Dougan E. K."/>
            <person name="Thang M."/>
            <person name="Chan C."/>
        </authorList>
    </citation>
    <scope>NUCLEOTIDE SEQUENCE [LARGE SCALE GENOMIC DNA]</scope>
</reference>
<organism evidence="3">
    <name type="scientific">Cladocopium goreaui</name>
    <dbReference type="NCBI Taxonomy" id="2562237"/>
    <lineage>
        <taxon>Eukaryota</taxon>
        <taxon>Sar</taxon>
        <taxon>Alveolata</taxon>
        <taxon>Dinophyceae</taxon>
        <taxon>Suessiales</taxon>
        <taxon>Symbiodiniaceae</taxon>
        <taxon>Cladocopium</taxon>
    </lineage>
</organism>
<dbReference type="EMBL" id="CAMXCT020004458">
    <property type="protein sequence ID" value="CAL1162567.1"/>
    <property type="molecule type" value="Genomic_DNA"/>
</dbReference>
<dbReference type="EMBL" id="CAMXCT010004458">
    <property type="protein sequence ID" value="CAI4009192.1"/>
    <property type="molecule type" value="Genomic_DNA"/>
</dbReference>
<accession>A0A9P1GFY4</accession>
<name>A0A9P1GFY4_9DINO</name>
<evidence type="ECO:0000256" key="1">
    <source>
        <dbReference type="SAM" id="MobiDB-lite"/>
    </source>
</evidence>
<evidence type="ECO:0000313" key="4">
    <source>
        <dbReference type="EMBL" id="CAL4796504.1"/>
    </source>
</evidence>
<feature type="non-terminal residue" evidence="3">
    <location>
        <position position="1"/>
    </location>
</feature>
<protein>
    <submittedName>
        <fullName evidence="4">Palmitoyltransferase</fullName>
    </submittedName>
</protein>
<evidence type="ECO:0000313" key="3">
    <source>
        <dbReference type="EMBL" id="CAI4009192.1"/>
    </source>
</evidence>
<feature type="non-terminal residue" evidence="3">
    <location>
        <position position="306"/>
    </location>
</feature>
<proteinExistence type="predicted"/>
<dbReference type="EMBL" id="CAMXCT030004458">
    <property type="protein sequence ID" value="CAL4796504.1"/>
    <property type="molecule type" value="Genomic_DNA"/>
</dbReference>
<dbReference type="AlphaFoldDB" id="A0A9P1GFY4"/>
<reference evidence="3" key="1">
    <citation type="submission" date="2022-10" db="EMBL/GenBank/DDBJ databases">
        <authorList>
            <person name="Chen Y."/>
            <person name="Dougan E. K."/>
            <person name="Chan C."/>
            <person name="Rhodes N."/>
            <person name="Thang M."/>
        </authorList>
    </citation>
    <scope>NUCLEOTIDE SEQUENCE</scope>
</reference>
<keyword evidence="5" id="KW-1185">Reference proteome</keyword>
<keyword evidence="2" id="KW-0812">Transmembrane</keyword>
<dbReference type="OrthoDB" id="442889at2759"/>
<gene>
    <name evidence="3" type="ORF">C1SCF055_LOCUS34565</name>
</gene>
<evidence type="ECO:0000313" key="5">
    <source>
        <dbReference type="Proteomes" id="UP001152797"/>
    </source>
</evidence>
<sequence length="306" mass="33194">EETTTLSLGWMDGPGWISSSRRGKLDAPSPECIGAPTDLEEGQQRGGTDECCCPNLCIWCFILVPSALYFAFVAPSLVANGIYLLPGATLAVFCTTTGLLCALQNNSEKPWGTTSWKATVLVFRQSYEKKVTAFVETWQQQGFGTAFAQSTQRTRDEECALVEKSAETSSLLGAAKIDQRMSLFFYMLIGVGAGASITVDVDVLVTRQTTKEFRRGAPLWRSVESPNGAPTGLQRCPGIANIDEEPTLCAARGPQLFNPWALVDPKDLVCPKLRNWPPDATAIEKNGGEPPSGLRGVCQCQRCCQK</sequence>
<evidence type="ECO:0000256" key="2">
    <source>
        <dbReference type="SAM" id="Phobius"/>
    </source>
</evidence>
<feature type="transmembrane region" description="Helical" evidence="2">
    <location>
        <begin position="56"/>
        <end position="77"/>
    </location>
</feature>
<feature type="region of interest" description="Disordered" evidence="1">
    <location>
        <begin position="19"/>
        <end position="41"/>
    </location>
</feature>
<keyword evidence="2" id="KW-1133">Transmembrane helix</keyword>